<keyword evidence="4" id="KW-1185">Reference proteome</keyword>
<feature type="compositionally biased region" description="Basic residues" evidence="2">
    <location>
        <begin position="173"/>
        <end position="190"/>
    </location>
</feature>
<feature type="non-terminal residue" evidence="3">
    <location>
        <position position="1"/>
    </location>
</feature>
<protein>
    <submittedName>
        <fullName evidence="3">Uncharacterized protein</fullName>
    </submittedName>
</protein>
<dbReference type="EMBL" id="CAUYUJ010003484">
    <property type="protein sequence ID" value="CAK0805534.1"/>
    <property type="molecule type" value="Genomic_DNA"/>
</dbReference>
<sequence>GPDAWLHARPSGGEGGFAARLDALADGLEAGRCEQQRLEDSLGGLREELDALHPALEVLRGLVDQDVADRGADKEMIMESLREHDRLIRESQSRDARCRAALDGLRGAAEADRAACGGGVPGLDAKLRDIEELRRTLEGVAAEVAEVAAEACEKIDAEGAAFRLREAELERRLPKKKKHHRPTTHAHVRG</sequence>
<evidence type="ECO:0000313" key="4">
    <source>
        <dbReference type="Proteomes" id="UP001189429"/>
    </source>
</evidence>
<organism evidence="3 4">
    <name type="scientific">Prorocentrum cordatum</name>
    <dbReference type="NCBI Taxonomy" id="2364126"/>
    <lineage>
        <taxon>Eukaryota</taxon>
        <taxon>Sar</taxon>
        <taxon>Alveolata</taxon>
        <taxon>Dinophyceae</taxon>
        <taxon>Prorocentrales</taxon>
        <taxon>Prorocentraceae</taxon>
        <taxon>Prorocentrum</taxon>
    </lineage>
</organism>
<reference evidence="3" key="1">
    <citation type="submission" date="2023-10" db="EMBL/GenBank/DDBJ databases">
        <authorList>
            <person name="Chen Y."/>
            <person name="Shah S."/>
            <person name="Dougan E. K."/>
            <person name="Thang M."/>
            <person name="Chan C."/>
        </authorList>
    </citation>
    <scope>NUCLEOTIDE SEQUENCE [LARGE SCALE GENOMIC DNA]</scope>
</reference>
<gene>
    <name evidence="3" type="ORF">PCOR1329_LOCUS12020</name>
</gene>
<evidence type="ECO:0000256" key="1">
    <source>
        <dbReference type="SAM" id="Coils"/>
    </source>
</evidence>
<name>A0ABN9QKX5_9DINO</name>
<comment type="caution">
    <text evidence="3">The sequence shown here is derived from an EMBL/GenBank/DDBJ whole genome shotgun (WGS) entry which is preliminary data.</text>
</comment>
<proteinExistence type="predicted"/>
<evidence type="ECO:0000313" key="3">
    <source>
        <dbReference type="EMBL" id="CAK0805534.1"/>
    </source>
</evidence>
<dbReference type="Proteomes" id="UP001189429">
    <property type="component" value="Unassembled WGS sequence"/>
</dbReference>
<evidence type="ECO:0000256" key="2">
    <source>
        <dbReference type="SAM" id="MobiDB-lite"/>
    </source>
</evidence>
<keyword evidence="1" id="KW-0175">Coiled coil</keyword>
<feature type="region of interest" description="Disordered" evidence="2">
    <location>
        <begin position="171"/>
        <end position="190"/>
    </location>
</feature>
<accession>A0ABN9QKX5</accession>
<feature type="coiled-coil region" evidence="1">
    <location>
        <begin position="123"/>
        <end position="150"/>
    </location>
</feature>